<organism evidence="1 2">
    <name type="scientific">Pseudoneobacillus rhizosphaerae</name>
    <dbReference type="NCBI Taxonomy" id="2880968"/>
    <lineage>
        <taxon>Bacteria</taxon>
        <taxon>Bacillati</taxon>
        <taxon>Bacillota</taxon>
        <taxon>Bacilli</taxon>
        <taxon>Bacillales</taxon>
        <taxon>Bacillaceae</taxon>
        <taxon>Pseudoneobacillus</taxon>
    </lineage>
</organism>
<dbReference type="InterPro" id="IPR019726">
    <property type="entry name" value="DUF2604"/>
</dbReference>
<reference evidence="1" key="1">
    <citation type="submission" date="2021-10" db="EMBL/GenBank/DDBJ databases">
        <authorList>
            <person name="Criscuolo A."/>
        </authorList>
    </citation>
    <scope>NUCLEOTIDE SEQUENCE</scope>
    <source>
        <strain evidence="1">CIP111885</strain>
    </source>
</reference>
<protein>
    <submittedName>
        <fullName evidence="1">Uncharacterized protein</fullName>
    </submittedName>
</protein>
<dbReference type="Proteomes" id="UP000789845">
    <property type="component" value="Unassembled WGS sequence"/>
</dbReference>
<evidence type="ECO:0000313" key="2">
    <source>
        <dbReference type="Proteomes" id="UP000789845"/>
    </source>
</evidence>
<keyword evidence="2" id="KW-1185">Reference proteome</keyword>
<dbReference type="EMBL" id="CAKJTG010000047">
    <property type="protein sequence ID" value="CAG9610695.1"/>
    <property type="molecule type" value="Genomic_DNA"/>
</dbReference>
<comment type="caution">
    <text evidence="1">The sequence shown here is derived from an EMBL/GenBank/DDBJ whole genome shotgun (WGS) entry which is preliminary data.</text>
</comment>
<dbReference type="RefSeq" id="WP_230499057.1">
    <property type="nucleotide sequence ID" value="NZ_CAKJTG010000047.1"/>
</dbReference>
<dbReference type="Pfam" id="PF10790">
    <property type="entry name" value="DUF2604"/>
    <property type="match status" value="1"/>
</dbReference>
<name>A0A9C7LD53_9BACI</name>
<accession>A0A9C7LD53</accession>
<gene>
    <name evidence="1" type="ORF">NEOCIP111885_04471</name>
</gene>
<dbReference type="AlphaFoldDB" id="A0A9C7LD53"/>
<sequence>MNEKKVTLTIIYNGEEVIKTVPNNRNAHSIIAEVLNGSPDLNPNDFYLKTDSGTVFQAHDKLIDHNITGQAILFMNRNDGGGGNE</sequence>
<proteinExistence type="predicted"/>
<evidence type="ECO:0000313" key="1">
    <source>
        <dbReference type="EMBL" id="CAG9610695.1"/>
    </source>
</evidence>